<gene>
    <name evidence="2" type="primary">xanQ_2</name>
    <name evidence="2" type="ORF">NCTC11421_01210</name>
</gene>
<feature type="transmembrane region" description="Helical" evidence="1">
    <location>
        <begin position="17"/>
        <end position="40"/>
    </location>
</feature>
<protein>
    <submittedName>
        <fullName evidence="2">Transmembrane transport protein</fullName>
    </submittedName>
</protein>
<evidence type="ECO:0000256" key="1">
    <source>
        <dbReference type="SAM" id="Phobius"/>
    </source>
</evidence>
<evidence type="ECO:0000313" key="2">
    <source>
        <dbReference type="EMBL" id="SUA21102.1"/>
    </source>
</evidence>
<accession>A0A378VXJ7</accession>
<sequence>MIALGAGMKEGGLSEGAMVSTLLGVSFAGAFLVCFSAWLLPYLKK</sequence>
<keyword evidence="1" id="KW-1133">Transmembrane helix</keyword>
<dbReference type="AlphaFoldDB" id="A0A378VXJ7"/>
<proteinExistence type="predicted"/>
<organism evidence="2">
    <name type="scientific">Neisseria gonorrhoeae</name>
    <dbReference type="NCBI Taxonomy" id="485"/>
    <lineage>
        <taxon>Bacteria</taxon>
        <taxon>Pseudomonadati</taxon>
        <taxon>Pseudomonadota</taxon>
        <taxon>Betaproteobacteria</taxon>
        <taxon>Neisseriales</taxon>
        <taxon>Neisseriaceae</taxon>
        <taxon>Neisseria</taxon>
    </lineage>
</organism>
<keyword evidence="1" id="KW-0472">Membrane</keyword>
<dbReference type="EMBL" id="UGRI01000001">
    <property type="protein sequence ID" value="SUA21102.1"/>
    <property type="molecule type" value="Genomic_DNA"/>
</dbReference>
<reference evidence="2" key="1">
    <citation type="submission" date="2018-06" db="EMBL/GenBank/DDBJ databases">
        <authorList>
            <consortium name="Pathogen Informatics"/>
            <person name="Doyle S."/>
        </authorList>
    </citation>
    <scope>NUCLEOTIDE SEQUENCE [LARGE SCALE GENOMIC DNA]</scope>
    <source>
        <strain evidence="2">NCTC11421</strain>
    </source>
</reference>
<name>A0A378VXJ7_NEIGO</name>
<keyword evidence="1 2" id="KW-0812">Transmembrane</keyword>